<dbReference type="InParanoid" id="A0A084QKP2"/>
<name>A0A084QKP2_STAC4</name>
<keyword evidence="1" id="KW-1133">Transmembrane helix</keyword>
<dbReference type="EMBL" id="KL660679">
    <property type="protein sequence ID" value="KFA64527.1"/>
    <property type="molecule type" value="Genomic_DNA"/>
</dbReference>
<dbReference type="Pfam" id="PF11915">
    <property type="entry name" value="DUF3433"/>
    <property type="match status" value="2"/>
</dbReference>
<keyword evidence="1" id="KW-0472">Membrane</keyword>
<dbReference type="OrthoDB" id="5332281at2759"/>
<dbReference type="Proteomes" id="UP000028524">
    <property type="component" value="Unassembled WGS sequence"/>
</dbReference>
<keyword evidence="3" id="KW-1185">Reference proteome</keyword>
<evidence type="ECO:0000256" key="1">
    <source>
        <dbReference type="SAM" id="Phobius"/>
    </source>
</evidence>
<evidence type="ECO:0000313" key="2">
    <source>
        <dbReference type="EMBL" id="KFA64527.1"/>
    </source>
</evidence>
<dbReference type="PANTHER" id="PTHR37544:SF3">
    <property type="entry name" value="SPRAY"/>
    <property type="match status" value="1"/>
</dbReference>
<keyword evidence="1" id="KW-0812">Transmembrane</keyword>
<accession>A0A084QKP2</accession>
<feature type="transmembrane region" description="Helical" evidence="1">
    <location>
        <begin position="785"/>
        <end position="805"/>
    </location>
</feature>
<feature type="transmembrane region" description="Helical" evidence="1">
    <location>
        <begin position="626"/>
        <end position="649"/>
    </location>
</feature>
<feature type="transmembrane region" description="Helical" evidence="1">
    <location>
        <begin position="185"/>
        <end position="201"/>
    </location>
</feature>
<dbReference type="OMA" id="MAQSMNG"/>
<evidence type="ECO:0000313" key="3">
    <source>
        <dbReference type="Proteomes" id="UP000028524"/>
    </source>
</evidence>
<dbReference type="InterPro" id="IPR021840">
    <property type="entry name" value="DUF3433"/>
</dbReference>
<organism evidence="2 3">
    <name type="scientific">Stachybotrys chlorohalonatus (strain IBT 40285)</name>
    <dbReference type="NCBI Taxonomy" id="1283841"/>
    <lineage>
        <taxon>Eukaryota</taxon>
        <taxon>Fungi</taxon>
        <taxon>Dikarya</taxon>
        <taxon>Ascomycota</taxon>
        <taxon>Pezizomycotina</taxon>
        <taxon>Sordariomycetes</taxon>
        <taxon>Hypocreomycetidae</taxon>
        <taxon>Hypocreales</taxon>
        <taxon>Stachybotryaceae</taxon>
        <taxon>Stachybotrys</taxon>
    </lineage>
</organism>
<protein>
    <submittedName>
        <fullName evidence="2">Uncharacterized protein</fullName>
    </submittedName>
</protein>
<feature type="transmembrane region" description="Helical" evidence="1">
    <location>
        <begin position="143"/>
        <end position="165"/>
    </location>
</feature>
<sequence>MAGIRRKPLPPAASPARVFESFRHASAPSSGQYQQASQNEDPDACIAPAVGRAGNTMASGRYHLLPRTTEVDVTDISRDTTSLSAGDAYDSVSPAASYLHDQAPPPGNKGPAVEVTALPQPHPLVWASGKTRRMWSPIWLSKTLLLVFAAVFALLTLTTALLYYFSVRLNGIVAENDSNHYGWRYGPTALLVVIGALWRQVDHTNKILMPWKELKNGPASAENSLLLDYVTPMLPTSLWMSLRNRHWAVSMSVLGHLSILLATVFSTGLLVLRPTEVTREREDLRLNNEIRVDPDFDPQTAWMVGPAPAQLYYGIHFQGLQYPPGTAQDFAVPDLRPGNLGTGDLNYTAVAEGLQLAWTCETLPIANGTTASMPWRSILASYFVADVDTTDCRISGITLAAGPDHNYYHLPNATQNYQAQFGIYQCNLDFDYANDYVEDGDEMLDIIHDPFADQRIVMSVADLRFAPQDVSHNEPEYMYIHEVTVALCRPSYTLAQFEMQSSSTSDGSAQAVLSTEIVESRGPLDKVPEGLLSLGIYGATLHWDLGTGGVDYVLSETVPTFFQLMALKNGNSTMRDFMDPNLLLERGTEVLTGLSTQFLHQMVFQPSSRNVTGYVTFIEHRLKVEALSTGFMCGFFGLLVLISVGMMFVRPHCVVPHRPGSIASTSTILASSSNLHQTLIHAEASRLSHIRRRLQKFKFQSMVSTKPEPNFAIEPIVQEQGQTFYQPPEADTHAISWWRPATSTSWFLALAICLPLALIVALEVVQQLSDRNNGFMDIGPGSAVILATYFPAAVGLGIAGMYSALETTAAIFAPFDALKRGRATAERSISLNLVGKLLPHAAFLSIKSQHFAVTVALLANFIGGFLTIVVSGLYTPRPVLQTQNVTVAQTDAFALSGVDLSYSDNHASAIDGLITYLNLNYTQWTHENLVFNHFNQTTVSFTNSSDNIPLSASVPAVRARLNCTAIPVTDRTITYVDDEQSSGIGIAAGMAQIWQTIEGRVWVGLNTTFRYLDWCESSPSRNTTHGDWMQYYAIPNDTTPSYIGRASVMLWDWSDELIYGNGAVGTDPSSMSRIGIDSLKTSSHGCPSFVVTLGKITASPEGRGNRTSWDFDYDLATVMCYQNLEQVMTNVTWELPDLVLKEDVPPQPDESSIHLLRNADGSVRHDFVVNAWLARMDDAIFNRTIPGPEGQSPMNNHIDQFINAMVFGKHGRPLQSLVGEANSGHIAEAANDLYSAYMAQAISLNMRSDTNPDGSALASYSGQVRLANRQRLQQNMAPKIALQVMLGAMIVCAIVTRLLLRVRAVLPHNPCSIAGTASMLAGARMVSREVVPSGAEWRDDQELRHEGVFNFDLYSLRWWTDDEKTVQARTRYGIDTDVNHAHPS</sequence>
<dbReference type="STRING" id="1283841.A0A084QKP2"/>
<dbReference type="PANTHER" id="PTHR37544">
    <property type="entry name" value="SPRAY-RELATED"/>
    <property type="match status" value="1"/>
</dbReference>
<dbReference type="HOGENOM" id="CLU_003000_1_0_1"/>
<reference evidence="2 3" key="1">
    <citation type="journal article" date="2014" name="BMC Genomics">
        <title>Comparative genome sequencing reveals chemotype-specific gene clusters in the toxigenic black mold Stachybotrys.</title>
        <authorList>
            <person name="Semeiks J."/>
            <person name="Borek D."/>
            <person name="Otwinowski Z."/>
            <person name="Grishin N.V."/>
        </authorList>
    </citation>
    <scope>NUCLEOTIDE SEQUENCE [LARGE SCALE GENOMIC DNA]</scope>
    <source>
        <strain evidence="2 3">IBT 40285</strain>
    </source>
</reference>
<proteinExistence type="predicted"/>
<feature type="transmembrane region" description="Helical" evidence="1">
    <location>
        <begin position="746"/>
        <end position="765"/>
    </location>
</feature>
<gene>
    <name evidence="2" type="ORF">S40285_06427</name>
</gene>
<feature type="transmembrane region" description="Helical" evidence="1">
    <location>
        <begin position="247"/>
        <end position="272"/>
    </location>
</feature>
<feature type="transmembrane region" description="Helical" evidence="1">
    <location>
        <begin position="851"/>
        <end position="874"/>
    </location>
</feature>